<evidence type="ECO:0000313" key="1">
    <source>
        <dbReference type="EMBL" id="TWT72643.1"/>
    </source>
</evidence>
<keyword evidence="2" id="KW-1185">Reference proteome</keyword>
<dbReference type="Proteomes" id="UP000317238">
    <property type="component" value="Unassembled WGS sequence"/>
</dbReference>
<accession>A0A5C5YCY9</accession>
<dbReference type="EMBL" id="SJPL01000001">
    <property type="protein sequence ID" value="TWT72643.1"/>
    <property type="molecule type" value="Genomic_DNA"/>
</dbReference>
<evidence type="ECO:0000313" key="2">
    <source>
        <dbReference type="Proteomes" id="UP000317238"/>
    </source>
</evidence>
<organism evidence="1 2">
    <name type="scientific">Crateriforma conspicua</name>
    <dbReference type="NCBI Taxonomy" id="2527996"/>
    <lineage>
        <taxon>Bacteria</taxon>
        <taxon>Pseudomonadati</taxon>
        <taxon>Planctomycetota</taxon>
        <taxon>Planctomycetia</taxon>
        <taxon>Planctomycetales</taxon>
        <taxon>Planctomycetaceae</taxon>
        <taxon>Crateriforma</taxon>
    </lineage>
</organism>
<proteinExistence type="predicted"/>
<protein>
    <submittedName>
        <fullName evidence="1">Uncharacterized protein</fullName>
    </submittedName>
</protein>
<dbReference type="AlphaFoldDB" id="A0A5C5YCY9"/>
<gene>
    <name evidence="1" type="ORF">Pan14r_49630</name>
</gene>
<name>A0A5C5YCY9_9PLAN</name>
<sequence>MTPVCQNCSARYGELLRSERWRAYRCQTCDTESCELCVASEDQGNHIAFLRCPNCGGDSLDALDLRDRHSIFTSIEHLDSFDVGIALPWVTWSVYPRRTETLIHKALPKLSDYGPRFGLLNEDDAKVRSYLAKAFPDHFNCDVPQGSGVLIWIADGTPLQCAGGPNVTEYEILKTSRSLWSAAAN</sequence>
<comment type="caution">
    <text evidence="1">The sequence shown here is derived from an EMBL/GenBank/DDBJ whole genome shotgun (WGS) entry which is preliminary data.</text>
</comment>
<reference evidence="1 2" key="1">
    <citation type="submission" date="2019-02" db="EMBL/GenBank/DDBJ databases">
        <title>Deep-cultivation of Planctomycetes and their phenomic and genomic characterization uncovers novel biology.</title>
        <authorList>
            <person name="Wiegand S."/>
            <person name="Jogler M."/>
            <person name="Boedeker C."/>
            <person name="Pinto D."/>
            <person name="Vollmers J."/>
            <person name="Rivas-Marin E."/>
            <person name="Kohn T."/>
            <person name="Peeters S.H."/>
            <person name="Heuer A."/>
            <person name="Rast P."/>
            <person name="Oberbeckmann S."/>
            <person name="Bunk B."/>
            <person name="Jeske O."/>
            <person name="Meyerdierks A."/>
            <person name="Storesund J.E."/>
            <person name="Kallscheuer N."/>
            <person name="Luecker S."/>
            <person name="Lage O.M."/>
            <person name="Pohl T."/>
            <person name="Merkel B.J."/>
            <person name="Hornburger P."/>
            <person name="Mueller R.-W."/>
            <person name="Bruemmer F."/>
            <person name="Labrenz M."/>
            <person name="Spormann A.M."/>
            <person name="Op Den Camp H."/>
            <person name="Overmann J."/>
            <person name="Amann R."/>
            <person name="Jetten M.S.M."/>
            <person name="Mascher T."/>
            <person name="Medema M.H."/>
            <person name="Devos D.P."/>
            <person name="Kaster A.-K."/>
            <person name="Ovreas L."/>
            <person name="Rohde M."/>
            <person name="Galperin M.Y."/>
            <person name="Jogler C."/>
        </authorList>
    </citation>
    <scope>NUCLEOTIDE SEQUENCE [LARGE SCALE GENOMIC DNA]</scope>
    <source>
        <strain evidence="1 2">Pan14r</strain>
    </source>
</reference>